<dbReference type="RefSeq" id="WP_156621936.1">
    <property type="nucleotide sequence ID" value="NZ_CACRUB010000046.1"/>
</dbReference>
<dbReference type="EMBL" id="CACRUB010000046">
    <property type="protein sequence ID" value="VYU49490.1"/>
    <property type="molecule type" value="Genomic_DNA"/>
</dbReference>
<dbReference type="Pfam" id="PF09684">
    <property type="entry name" value="Tail_P2_I"/>
    <property type="match status" value="1"/>
</dbReference>
<evidence type="ECO:0000313" key="1">
    <source>
        <dbReference type="EMBL" id="VYU49490.1"/>
    </source>
</evidence>
<sequence>MNEMKLSTLEFIRLLPQFMREDGAVKGLSAAMDEIVPELAQSTATLSTWDHIDELSEDELDALAWELNILWYDTGASLDTKRALIKDSDLVYKRLGTKWAVENVINSYFGEGYITEWFEYDGQPGRFRVYSSNPSLSNEKLTEFLNLLNKVKRASAKLDGIYITLTGQMPMCAGVAYREYGAEQYAIGATL</sequence>
<proteinExistence type="predicted"/>
<name>A0A6N3FBW1_FLAPL</name>
<gene>
    <name evidence="1" type="ORF">FPLFYP42_02519</name>
</gene>
<dbReference type="InterPro" id="IPR006521">
    <property type="entry name" value="Tail_protein_I"/>
</dbReference>
<dbReference type="AlphaFoldDB" id="A0A6N3FBW1"/>
<reference evidence="1" key="1">
    <citation type="submission" date="2019-11" db="EMBL/GenBank/DDBJ databases">
        <authorList>
            <person name="Feng L."/>
        </authorList>
    </citation>
    <scope>NUCLEOTIDE SEQUENCE</scope>
    <source>
        <strain evidence="1">FplautiiLFYP42</strain>
    </source>
</reference>
<accession>A0A6N3FBW1</accession>
<dbReference type="NCBIfam" id="TIGR01634">
    <property type="entry name" value="tail_P2_I"/>
    <property type="match status" value="1"/>
</dbReference>
<protein>
    <submittedName>
        <fullName evidence="1">Phage tail protein (Tail_P2_I)</fullName>
    </submittedName>
</protein>
<organism evidence="1">
    <name type="scientific">Flavonifractor plautii</name>
    <name type="common">Fusobacterium plautii</name>
    <dbReference type="NCBI Taxonomy" id="292800"/>
    <lineage>
        <taxon>Bacteria</taxon>
        <taxon>Bacillati</taxon>
        <taxon>Bacillota</taxon>
        <taxon>Clostridia</taxon>
        <taxon>Eubacteriales</taxon>
        <taxon>Oscillospiraceae</taxon>
        <taxon>Flavonifractor</taxon>
    </lineage>
</organism>